<sequence>MRYAYTFPAVFAAAVIAAPLENAKRSDDFSDLIGDVGIGAILGGNGDATGVKNAKRDDEALIGLLDDDDYENYEDDDLLDNLLKRDDESLIGNDGYDKHLLDVSNVGVLKRDDEDLVGGGSVAGILKRSEDGLAGDVGVAAVAAGDGSATGVQNAKRDDELLVGLVGGGGTSGGGSLLKRDDKSLIGGNGESNDYNNNHLADVGVLGVLKRSDREFIGSDGYHDDGDLADLLDAGLAERSEEGIIGDVGVGAVAGGDGDATGVKNAKREDGILSTDLAGVVNILKPRSEEGLAGDVGVAAVLAGDGSATGLKKDKRQLDGSILGGVGLDLREGGDDSTDGANINEKRSEDIGVDGLNLVPGGVADYVQSGTPILGIANPR</sequence>
<organism evidence="1 2">
    <name type="scientific">Penicillium cosmopolitanum</name>
    <dbReference type="NCBI Taxonomy" id="1131564"/>
    <lineage>
        <taxon>Eukaryota</taxon>
        <taxon>Fungi</taxon>
        <taxon>Dikarya</taxon>
        <taxon>Ascomycota</taxon>
        <taxon>Pezizomycotina</taxon>
        <taxon>Eurotiomycetes</taxon>
        <taxon>Eurotiomycetidae</taxon>
        <taxon>Eurotiales</taxon>
        <taxon>Aspergillaceae</taxon>
        <taxon>Penicillium</taxon>
    </lineage>
</organism>
<evidence type="ECO:0000313" key="2">
    <source>
        <dbReference type="Proteomes" id="UP001147747"/>
    </source>
</evidence>
<dbReference type="EMBL" id="JAPZBU010000003">
    <property type="protein sequence ID" value="KAJ5414571.1"/>
    <property type="molecule type" value="Genomic_DNA"/>
</dbReference>
<comment type="caution">
    <text evidence="1">The sequence shown here is derived from an EMBL/GenBank/DDBJ whole genome shotgun (WGS) entry which is preliminary data.</text>
</comment>
<gene>
    <name evidence="1" type="ORF">N7509_001198</name>
</gene>
<dbReference type="AlphaFoldDB" id="A0A9X0BES7"/>
<evidence type="ECO:0000313" key="1">
    <source>
        <dbReference type="EMBL" id="KAJ5414571.1"/>
    </source>
</evidence>
<name>A0A9X0BES7_9EURO</name>
<dbReference type="Proteomes" id="UP001147747">
    <property type="component" value="Unassembled WGS sequence"/>
</dbReference>
<reference evidence="1" key="2">
    <citation type="journal article" date="2023" name="IMA Fungus">
        <title>Comparative genomic study of the Penicillium genus elucidates a diverse pangenome and 15 lateral gene transfer events.</title>
        <authorList>
            <person name="Petersen C."/>
            <person name="Sorensen T."/>
            <person name="Nielsen M.R."/>
            <person name="Sondergaard T.E."/>
            <person name="Sorensen J.L."/>
            <person name="Fitzpatrick D.A."/>
            <person name="Frisvad J.C."/>
            <person name="Nielsen K.L."/>
        </authorList>
    </citation>
    <scope>NUCLEOTIDE SEQUENCE</scope>
    <source>
        <strain evidence="1">IBT 29677</strain>
    </source>
</reference>
<accession>A0A9X0BES7</accession>
<proteinExistence type="predicted"/>
<dbReference type="OrthoDB" id="4368229at2759"/>
<reference evidence="1" key="1">
    <citation type="submission" date="2022-12" db="EMBL/GenBank/DDBJ databases">
        <authorList>
            <person name="Petersen C."/>
        </authorList>
    </citation>
    <scope>NUCLEOTIDE SEQUENCE</scope>
    <source>
        <strain evidence="1">IBT 29677</strain>
    </source>
</reference>
<protein>
    <submittedName>
        <fullName evidence="1">Uncharacterized protein</fullName>
    </submittedName>
</protein>
<dbReference type="GeneID" id="81364815"/>
<keyword evidence="2" id="KW-1185">Reference proteome</keyword>
<dbReference type="RefSeq" id="XP_056494417.1">
    <property type="nucleotide sequence ID" value="XM_056625835.1"/>
</dbReference>